<keyword evidence="2" id="KW-0812">Transmembrane</keyword>
<dbReference type="PRINTS" id="PR00081">
    <property type="entry name" value="GDHRDH"/>
</dbReference>
<dbReference type="OrthoDB" id="191139at2759"/>
<dbReference type="InterPro" id="IPR036291">
    <property type="entry name" value="NAD(P)-bd_dom_sf"/>
</dbReference>
<evidence type="ECO:0000256" key="2">
    <source>
        <dbReference type="SAM" id="Phobius"/>
    </source>
</evidence>
<protein>
    <submittedName>
        <fullName evidence="3">Uncharacterized protein</fullName>
    </submittedName>
</protein>
<evidence type="ECO:0000313" key="4">
    <source>
        <dbReference type="Proteomes" id="UP001153620"/>
    </source>
</evidence>
<accession>A0A9N9WQA6</accession>
<dbReference type="PANTHER" id="PTHR43157:SF31">
    <property type="entry name" value="PHOSPHATIDYLINOSITOL-GLYCAN BIOSYNTHESIS CLASS F PROTEIN"/>
    <property type="match status" value="1"/>
</dbReference>
<gene>
    <name evidence="3" type="ORF">CHIRRI_LOCUS2964</name>
</gene>
<evidence type="ECO:0000256" key="1">
    <source>
        <dbReference type="ARBA" id="ARBA00023002"/>
    </source>
</evidence>
<sequence length="241" mass="27371">MGDSNEEGTPLWLKILYWIVPTFGASGLLYLFRYFMKGDLYESKTKINGKTIIITGVDSEVGKATAIDLAKRDGKMYIACQDIVKGEEALKEIKKKTGKDDVHLLELNLASLDSIREFSKKFHELENKLDILISNHEVSFCGKSKTVEGFERHLGENLLGPFLLINLLLDLLKKSPSRIILESSIAYRFGSINKDDIMWENSYSRFKAYCQSKLATHLYAQELSKRLIGTEVTVLGRFSKF</sequence>
<dbReference type="EMBL" id="OU895877">
    <property type="protein sequence ID" value="CAG9800011.1"/>
    <property type="molecule type" value="Genomic_DNA"/>
</dbReference>
<dbReference type="PROSITE" id="PS00061">
    <property type="entry name" value="ADH_SHORT"/>
    <property type="match status" value="1"/>
</dbReference>
<proteinExistence type="predicted"/>
<reference evidence="3" key="1">
    <citation type="submission" date="2022-01" db="EMBL/GenBank/DDBJ databases">
        <authorList>
            <person name="King R."/>
        </authorList>
    </citation>
    <scope>NUCLEOTIDE SEQUENCE</scope>
</reference>
<dbReference type="AlphaFoldDB" id="A0A9N9WQA6"/>
<dbReference type="InterPro" id="IPR020904">
    <property type="entry name" value="Sc_DH/Rdtase_CS"/>
</dbReference>
<dbReference type="PANTHER" id="PTHR43157">
    <property type="entry name" value="PHOSPHATIDYLINOSITOL-GLYCAN BIOSYNTHESIS CLASS F PROTEIN-RELATED"/>
    <property type="match status" value="1"/>
</dbReference>
<keyword evidence="1" id="KW-0560">Oxidoreductase</keyword>
<dbReference type="Pfam" id="PF00106">
    <property type="entry name" value="adh_short"/>
    <property type="match status" value="1"/>
</dbReference>
<dbReference type="InterPro" id="IPR002347">
    <property type="entry name" value="SDR_fam"/>
</dbReference>
<keyword evidence="2" id="KW-1133">Transmembrane helix</keyword>
<keyword evidence="4" id="KW-1185">Reference proteome</keyword>
<feature type="transmembrane region" description="Helical" evidence="2">
    <location>
        <begin position="15"/>
        <end position="36"/>
    </location>
</feature>
<reference evidence="3" key="2">
    <citation type="submission" date="2022-10" db="EMBL/GenBank/DDBJ databases">
        <authorList>
            <consortium name="ENA_rothamsted_submissions"/>
            <consortium name="culmorum"/>
            <person name="King R."/>
        </authorList>
    </citation>
    <scope>NUCLEOTIDE SEQUENCE</scope>
</reference>
<dbReference type="SUPFAM" id="SSF51735">
    <property type="entry name" value="NAD(P)-binding Rossmann-fold domains"/>
    <property type="match status" value="1"/>
</dbReference>
<evidence type="ECO:0000313" key="3">
    <source>
        <dbReference type="EMBL" id="CAG9800011.1"/>
    </source>
</evidence>
<dbReference type="Gene3D" id="3.40.50.720">
    <property type="entry name" value="NAD(P)-binding Rossmann-like Domain"/>
    <property type="match status" value="1"/>
</dbReference>
<dbReference type="Proteomes" id="UP001153620">
    <property type="component" value="Chromosome 1"/>
</dbReference>
<keyword evidence="2" id="KW-0472">Membrane</keyword>
<organism evidence="3 4">
    <name type="scientific">Chironomus riparius</name>
    <dbReference type="NCBI Taxonomy" id="315576"/>
    <lineage>
        <taxon>Eukaryota</taxon>
        <taxon>Metazoa</taxon>
        <taxon>Ecdysozoa</taxon>
        <taxon>Arthropoda</taxon>
        <taxon>Hexapoda</taxon>
        <taxon>Insecta</taxon>
        <taxon>Pterygota</taxon>
        <taxon>Neoptera</taxon>
        <taxon>Endopterygota</taxon>
        <taxon>Diptera</taxon>
        <taxon>Nematocera</taxon>
        <taxon>Chironomoidea</taxon>
        <taxon>Chironomidae</taxon>
        <taxon>Chironominae</taxon>
        <taxon>Chironomus</taxon>
    </lineage>
</organism>
<dbReference type="GO" id="GO:0016491">
    <property type="term" value="F:oxidoreductase activity"/>
    <property type="evidence" value="ECO:0007669"/>
    <property type="project" value="UniProtKB-KW"/>
</dbReference>
<name>A0A9N9WQA6_9DIPT</name>